<organism evidence="1 2">
    <name type="scientific">Naganishia vaughanmartiniae</name>
    <dbReference type="NCBI Taxonomy" id="1424756"/>
    <lineage>
        <taxon>Eukaryota</taxon>
        <taxon>Fungi</taxon>
        <taxon>Dikarya</taxon>
        <taxon>Basidiomycota</taxon>
        <taxon>Agaricomycotina</taxon>
        <taxon>Tremellomycetes</taxon>
        <taxon>Filobasidiales</taxon>
        <taxon>Filobasidiaceae</taxon>
        <taxon>Naganishia</taxon>
    </lineage>
</organism>
<accession>A0ACC2XA75</accession>
<dbReference type="Proteomes" id="UP001243375">
    <property type="component" value="Unassembled WGS sequence"/>
</dbReference>
<protein>
    <submittedName>
        <fullName evidence="1">Uncharacterized protein</fullName>
    </submittedName>
</protein>
<name>A0ACC2XA75_9TREE</name>
<evidence type="ECO:0000313" key="1">
    <source>
        <dbReference type="EMBL" id="KAJ9120924.1"/>
    </source>
</evidence>
<sequence>MPNLSYFKEQCIANRALWQARYDTLKELAGDPAPITRAPLTDQRVHMDALPQDRYRTLFPLSIPASLLDDEASPNVPIQSAPTSIASYSNSPSTVSLPYSPTYSESTTSAQKPKSANSEVRALRAAYQASFRQHSSHSFRNQSSNPGTKESFFSRDLTQ</sequence>
<evidence type="ECO:0000313" key="2">
    <source>
        <dbReference type="Proteomes" id="UP001243375"/>
    </source>
</evidence>
<reference evidence="1" key="1">
    <citation type="submission" date="2023-04" db="EMBL/GenBank/DDBJ databases">
        <title>Draft Genome sequencing of Naganishia species isolated from polar environments using Oxford Nanopore Technology.</title>
        <authorList>
            <person name="Leo P."/>
            <person name="Venkateswaran K."/>
        </authorList>
    </citation>
    <scope>NUCLEOTIDE SEQUENCE</scope>
    <source>
        <strain evidence="1">MNA-CCFEE 5425</strain>
    </source>
</reference>
<dbReference type="EMBL" id="JASBWU010000006">
    <property type="protein sequence ID" value="KAJ9120924.1"/>
    <property type="molecule type" value="Genomic_DNA"/>
</dbReference>
<comment type="caution">
    <text evidence="1">The sequence shown here is derived from an EMBL/GenBank/DDBJ whole genome shotgun (WGS) entry which is preliminary data.</text>
</comment>
<proteinExistence type="predicted"/>
<gene>
    <name evidence="1" type="ORF">QFC22_002859</name>
</gene>
<keyword evidence="2" id="KW-1185">Reference proteome</keyword>